<evidence type="ECO:0000313" key="6">
    <source>
        <dbReference type="EMBL" id="CAL28582.1"/>
    </source>
</evidence>
<accession>B9DM71</accession>
<feature type="compositionally biased region" description="Basic and acidic residues" evidence="4">
    <location>
        <begin position="79"/>
        <end position="94"/>
    </location>
</feature>
<dbReference type="KEGG" id="sca:SCA_1676"/>
<evidence type="ECO:0000256" key="2">
    <source>
        <dbReference type="ARBA" id="ARBA00018486"/>
    </source>
</evidence>
<evidence type="ECO:0000256" key="4">
    <source>
        <dbReference type="SAM" id="MobiDB-lite"/>
    </source>
</evidence>
<evidence type="ECO:0000259" key="5">
    <source>
        <dbReference type="PROSITE" id="PS51725"/>
    </source>
</evidence>
<dbReference type="PANTHER" id="PTHR34474:SF4">
    <property type="entry name" value="HEME OXYGENASE (STAPHYLOBILIN-PRODUCING) 1"/>
    <property type="match status" value="1"/>
</dbReference>
<gene>
    <name evidence="6" type="ordered locus">Sca_1676</name>
</gene>
<dbReference type="InterPro" id="IPR007138">
    <property type="entry name" value="ABM_dom"/>
</dbReference>
<dbReference type="Pfam" id="PF03992">
    <property type="entry name" value="ABM"/>
    <property type="match status" value="1"/>
</dbReference>
<dbReference type="InterPro" id="IPR050404">
    <property type="entry name" value="Heme-degrading_MO"/>
</dbReference>
<feature type="region of interest" description="Disordered" evidence="4">
    <location>
        <begin position="70"/>
        <end position="98"/>
    </location>
</feature>
<feature type="domain" description="ABM" evidence="5">
    <location>
        <begin position="3"/>
        <end position="97"/>
    </location>
</feature>
<dbReference type="Proteomes" id="UP000000444">
    <property type="component" value="Chromosome"/>
</dbReference>
<evidence type="ECO:0000256" key="1">
    <source>
        <dbReference type="ARBA" id="ARBA00009267"/>
    </source>
</evidence>
<dbReference type="InterPro" id="IPR011008">
    <property type="entry name" value="Dimeric_a/b-barrel"/>
</dbReference>
<protein>
    <recommendedName>
        <fullName evidence="2">Signal transduction protein TRAP</fullName>
    </recommendedName>
    <alternativeName>
        <fullName evidence="3">Target of RNAIII-activating protein</fullName>
    </alternativeName>
</protein>
<dbReference type="EMBL" id="AM295250">
    <property type="protein sequence ID" value="CAL28582.1"/>
    <property type="molecule type" value="Genomic_DNA"/>
</dbReference>
<dbReference type="Gene3D" id="3.30.70.100">
    <property type="match status" value="1"/>
</dbReference>
<dbReference type="PROSITE" id="PS51725">
    <property type="entry name" value="ABM"/>
    <property type="match status" value="1"/>
</dbReference>
<dbReference type="eggNOG" id="COG2329">
    <property type="taxonomic scope" value="Bacteria"/>
</dbReference>
<evidence type="ECO:0000313" key="7">
    <source>
        <dbReference type="Proteomes" id="UP000000444"/>
    </source>
</evidence>
<dbReference type="NCBIfam" id="NF009840">
    <property type="entry name" value="PRK13315.1"/>
    <property type="match status" value="1"/>
</dbReference>
<dbReference type="HOGENOM" id="CLU_141544_2_1_9"/>
<comment type="similarity">
    <text evidence="1">Belongs to the TRAP family.</text>
</comment>
<organism evidence="6 7">
    <name type="scientific">Staphylococcus carnosus (strain TM300)</name>
    <dbReference type="NCBI Taxonomy" id="396513"/>
    <lineage>
        <taxon>Bacteria</taxon>
        <taxon>Bacillati</taxon>
        <taxon>Bacillota</taxon>
        <taxon>Bacilli</taxon>
        <taxon>Bacillales</taxon>
        <taxon>Staphylococcaceae</taxon>
        <taxon>Staphylococcus</taxon>
    </lineage>
</organism>
<evidence type="ECO:0000256" key="3">
    <source>
        <dbReference type="ARBA" id="ARBA00032861"/>
    </source>
</evidence>
<dbReference type="AlphaFoldDB" id="B9DM71"/>
<reference evidence="6 7" key="1">
    <citation type="journal article" date="2009" name="Appl. Environ. Microbiol.">
        <title>Genome analysis of the meat starter culture bacterium Staphylococcus carnosus TM300.</title>
        <authorList>
            <person name="Rosenstein R."/>
            <person name="Nerz C."/>
            <person name="Biswas L."/>
            <person name="Resch A."/>
            <person name="Raddatz G."/>
            <person name="Schuster S.C."/>
            <person name="Goetz F."/>
        </authorList>
    </citation>
    <scope>NUCLEOTIDE SEQUENCE [LARGE SCALE GENOMIC DNA]</scope>
    <source>
        <strain evidence="6 7">TM300</strain>
    </source>
</reference>
<keyword evidence="7" id="KW-1185">Reference proteome</keyword>
<sequence length="114" mass="13257">MMYIVTNRIEVKKGFAEKMAPRFTSNPKLEEMPGFNRVEVSLIENDNADTEEMYVTTWWDSEKDFENWKNSDAFKQAHQRSDKKESDNQEKKESPIIGSNLVKSHVLTALGKLE</sequence>
<dbReference type="SUPFAM" id="SSF54909">
    <property type="entry name" value="Dimeric alpha+beta barrel"/>
    <property type="match status" value="1"/>
</dbReference>
<name>B9DM71_STACT</name>
<dbReference type="PANTHER" id="PTHR34474">
    <property type="entry name" value="SIGNAL TRANSDUCTION PROTEIN TRAP"/>
    <property type="match status" value="1"/>
</dbReference>
<proteinExistence type="inferred from homology"/>